<feature type="active site" description="O-(3'-phospho-DNA)-tyrosine intermediate" evidence="11">
    <location>
        <position position="275"/>
    </location>
</feature>
<dbReference type="InterPro" id="IPR011010">
    <property type="entry name" value="DNA_brk_join_enz"/>
</dbReference>
<dbReference type="HAMAP" id="MF_01807">
    <property type="entry name" value="Recomb_XerD"/>
    <property type="match status" value="1"/>
</dbReference>
<feature type="active site" evidence="11">
    <location>
        <position position="240"/>
    </location>
</feature>
<feature type="active site" evidence="11">
    <location>
        <position position="243"/>
    </location>
</feature>
<keyword evidence="6 11" id="KW-0159">Chromosome partition</keyword>
<keyword evidence="10 11" id="KW-0131">Cell cycle</keyword>
<dbReference type="InterPro" id="IPR044068">
    <property type="entry name" value="CB"/>
</dbReference>
<dbReference type="AlphaFoldDB" id="A0A178MR31"/>
<feature type="domain" description="Tyr recombinase" evidence="12">
    <location>
        <begin position="103"/>
        <end position="291"/>
    </location>
</feature>
<organism evidence="14 15">
    <name type="scientific">Magnetospirillum moscoviense</name>
    <dbReference type="NCBI Taxonomy" id="1437059"/>
    <lineage>
        <taxon>Bacteria</taxon>
        <taxon>Pseudomonadati</taxon>
        <taxon>Pseudomonadota</taxon>
        <taxon>Alphaproteobacteria</taxon>
        <taxon>Rhodospirillales</taxon>
        <taxon>Rhodospirillaceae</taxon>
        <taxon>Magnetospirillum</taxon>
    </lineage>
</organism>
<proteinExistence type="inferred from homology"/>
<dbReference type="OrthoDB" id="9801717at2"/>
<evidence type="ECO:0000256" key="1">
    <source>
        <dbReference type="ARBA" id="ARBA00004496"/>
    </source>
</evidence>
<evidence type="ECO:0000259" key="13">
    <source>
        <dbReference type="PROSITE" id="PS51900"/>
    </source>
</evidence>
<dbReference type="GO" id="GO:0007059">
    <property type="term" value="P:chromosome segregation"/>
    <property type="evidence" value="ECO:0007669"/>
    <property type="project" value="UniProtKB-UniRule"/>
</dbReference>
<reference evidence="14 15" key="1">
    <citation type="submission" date="2016-04" db="EMBL/GenBank/DDBJ databases">
        <title>Draft genome sequence of freshwater magnetotactic bacteria Magnetospirillum marisnigri SP-1 and Magnetospirillum moscoviense BB-1.</title>
        <authorList>
            <person name="Koziaeva V."/>
            <person name="Dziuba M.V."/>
            <person name="Ivanov T.M."/>
            <person name="Kuznetsov B."/>
            <person name="Grouzdev D.S."/>
        </authorList>
    </citation>
    <scope>NUCLEOTIDE SEQUENCE [LARGE SCALE GENOMIC DNA]</scope>
    <source>
        <strain evidence="14 15">BB-1</strain>
    </source>
</reference>
<dbReference type="GO" id="GO:0003677">
    <property type="term" value="F:DNA binding"/>
    <property type="evidence" value="ECO:0007669"/>
    <property type="project" value="UniProtKB-UniRule"/>
</dbReference>
<dbReference type="EMBL" id="LWQU01000140">
    <property type="protein sequence ID" value="OAN50394.1"/>
    <property type="molecule type" value="Genomic_DNA"/>
</dbReference>
<dbReference type="PROSITE" id="PS51898">
    <property type="entry name" value="TYR_RECOMBINASE"/>
    <property type="match status" value="1"/>
</dbReference>
<evidence type="ECO:0000256" key="6">
    <source>
        <dbReference type="ARBA" id="ARBA00022829"/>
    </source>
</evidence>
<dbReference type="PROSITE" id="PS51900">
    <property type="entry name" value="CB"/>
    <property type="match status" value="1"/>
</dbReference>
<dbReference type="InterPro" id="IPR013762">
    <property type="entry name" value="Integrase-like_cat_sf"/>
</dbReference>
<evidence type="ECO:0000256" key="9">
    <source>
        <dbReference type="ARBA" id="ARBA00023172"/>
    </source>
</evidence>
<evidence type="ECO:0000256" key="10">
    <source>
        <dbReference type="ARBA" id="ARBA00023306"/>
    </source>
</evidence>
<keyword evidence="7 11" id="KW-0229">DNA integration</keyword>
<dbReference type="InterPro" id="IPR010998">
    <property type="entry name" value="Integrase_recombinase_N"/>
</dbReference>
<dbReference type="InterPro" id="IPR004107">
    <property type="entry name" value="Integrase_SAM-like_N"/>
</dbReference>
<dbReference type="InterPro" id="IPR050090">
    <property type="entry name" value="Tyrosine_recombinase_XerCD"/>
</dbReference>
<dbReference type="GO" id="GO:0005737">
    <property type="term" value="C:cytoplasm"/>
    <property type="evidence" value="ECO:0007669"/>
    <property type="project" value="UniProtKB-SubCell"/>
</dbReference>
<feature type="active site" evidence="11">
    <location>
        <position position="266"/>
    </location>
</feature>
<dbReference type="Proteomes" id="UP000078543">
    <property type="component" value="Unassembled WGS sequence"/>
</dbReference>
<keyword evidence="5 11" id="KW-0132">Cell division</keyword>
<dbReference type="Pfam" id="PF00589">
    <property type="entry name" value="Phage_integrase"/>
    <property type="match status" value="1"/>
</dbReference>
<keyword evidence="8 11" id="KW-0238">DNA-binding</keyword>
<comment type="caution">
    <text evidence="14">The sequence shown here is derived from an EMBL/GenBank/DDBJ whole genome shotgun (WGS) entry which is preliminary data.</text>
</comment>
<dbReference type="SUPFAM" id="SSF56349">
    <property type="entry name" value="DNA breaking-rejoining enzymes"/>
    <property type="match status" value="1"/>
</dbReference>
<gene>
    <name evidence="11" type="primary">xerD</name>
    <name evidence="14" type="ORF">A6A05_12590</name>
</gene>
<comment type="function">
    <text evidence="11">Site-specific tyrosine recombinase, which acts by catalyzing the cutting and rejoining of the recombining DNA molecules. The XerC-XerD complex is essential to convert dimers of the bacterial chromosome into monomers to permit their segregation at cell division. It also contributes to the segregational stability of plasmids.</text>
</comment>
<dbReference type="Gene3D" id="1.10.150.130">
    <property type="match status" value="1"/>
</dbReference>
<dbReference type="Gene3D" id="1.10.443.10">
    <property type="entry name" value="Intergrase catalytic core"/>
    <property type="match status" value="1"/>
</dbReference>
<dbReference type="NCBIfam" id="NF001399">
    <property type="entry name" value="PRK00283.1"/>
    <property type="match status" value="1"/>
</dbReference>
<dbReference type="GO" id="GO:0009037">
    <property type="term" value="F:tyrosine-based site-specific recombinase activity"/>
    <property type="evidence" value="ECO:0007669"/>
    <property type="project" value="UniProtKB-UniRule"/>
</dbReference>
<dbReference type="InterPro" id="IPR023009">
    <property type="entry name" value="Tyrosine_recombinase_XerC/XerD"/>
</dbReference>
<evidence type="ECO:0000256" key="2">
    <source>
        <dbReference type="ARBA" id="ARBA00010450"/>
    </source>
</evidence>
<keyword evidence="4 11" id="KW-0963">Cytoplasm</keyword>
<dbReference type="HAMAP" id="MF_01808">
    <property type="entry name" value="Recomb_XerC_XerD"/>
    <property type="match status" value="1"/>
</dbReference>
<dbReference type="Pfam" id="PF02899">
    <property type="entry name" value="Phage_int_SAM_1"/>
    <property type="match status" value="1"/>
</dbReference>
<dbReference type="InterPro" id="IPR011932">
    <property type="entry name" value="Recomb_XerD"/>
</dbReference>
<feature type="domain" description="Core-binding (CB)" evidence="13">
    <location>
        <begin position="1"/>
        <end position="82"/>
    </location>
</feature>
<dbReference type="PANTHER" id="PTHR30349:SF90">
    <property type="entry name" value="TYROSINE RECOMBINASE XERD"/>
    <property type="match status" value="1"/>
</dbReference>
<accession>A0A178MR31</accession>
<comment type="subunit">
    <text evidence="11">Forms a cyclic heterotetrameric complex composed of two molecules of XerC and two molecules of XerD.</text>
</comment>
<evidence type="ECO:0000313" key="14">
    <source>
        <dbReference type="EMBL" id="OAN50394.1"/>
    </source>
</evidence>
<dbReference type="PANTHER" id="PTHR30349">
    <property type="entry name" value="PHAGE INTEGRASE-RELATED"/>
    <property type="match status" value="1"/>
</dbReference>
<dbReference type="InterPro" id="IPR002104">
    <property type="entry name" value="Integrase_catalytic"/>
</dbReference>
<keyword evidence="15" id="KW-1185">Reference proteome</keyword>
<evidence type="ECO:0000256" key="5">
    <source>
        <dbReference type="ARBA" id="ARBA00022618"/>
    </source>
</evidence>
<dbReference type="GO" id="GO:0006313">
    <property type="term" value="P:DNA transposition"/>
    <property type="evidence" value="ECO:0007669"/>
    <property type="project" value="UniProtKB-UniRule"/>
</dbReference>
<evidence type="ECO:0000313" key="15">
    <source>
        <dbReference type="Proteomes" id="UP000078543"/>
    </source>
</evidence>
<feature type="active site" evidence="11">
    <location>
        <position position="168"/>
    </location>
</feature>
<evidence type="ECO:0000256" key="4">
    <source>
        <dbReference type="ARBA" id="ARBA00022490"/>
    </source>
</evidence>
<evidence type="ECO:0000256" key="7">
    <source>
        <dbReference type="ARBA" id="ARBA00022908"/>
    </source>
</evidence>
<evidence type="ECO:0000256" key="11">
    <source>
        <dbReference type="HAMAP-Rule" id="MF_01807"/>
    </source>
</evidence>
<name>A0A178MR31_9PROT</name>
<keyword evidence="9 11" id="KW-0233">DNA recombination</keyword>
<feature type="active site" evidence="11">
    <location>
        <position position="144"/>
    </location>
</feature>
<dbReference type="GO" id="GO:0051301">
    <property type="term" value="P:cell division"/>
    <property type="evidence" value="ECO:0007669"/>
    <property type="project" value="UniProtKB-KW"/>
</dbReference>
<protein>
    <recommendedName>
        <fullName evidence="3 11">Tyrosine recombinase XerD</fullName>
    </recommendedName>
</protein>
<evidence type="ECO:0000256" key="3">
    <source>
        <dbReference type="ARBA" id="ARBA00015810"/>
    </source>
</evidence>
<dbReference type="CDD" id="cd00798">
    <property type="entry name" value="INT_XerDC_C"/>
    <property type="match status" value="1"/>
</dbReference>
<comment type="similarity">
    <text evidence="2 11">Belongs to the 'phage' integrase family. XerD subfamily.</text>
</comment>
<evidence type="ECO:0000256" key="8">
    <source>
        <dbReference type="ARBA" id="ARBA00023125"/>
    </source>
</evidence>
<evidence type="ECO:0000259" key="12">
    <source>
        <dbReference type="PROSITE" id="PS51898"/>
    </source>
</evidence>
<dbReference type="RefSeq" id="WP_068500452.1">
    <property type="nucleotide sequence ID" value="NZ_LWQU01000140.1"/>
</dbReference>
<sequence>MSRHVEAFLEMMAVERGASPHTLDAYRRDLDRFAEFLKGGSVVAATPQNVAAFLRDLADAGMAARTQARRLSALRQFFRFAFAEGWRPDDPTSRVAMPRLGRPLPKVLSEAEVDLLLEAARAVAPPHGLMVTALLELLYATGLRVSELVGLPFASLARDPAVLVVRGKGDKERMVPLSDPARAAVAAWLPLRAELLGRKSSRWLFPSSGHSGHLTRSGFAAMLLRVGMKAGIDPRRLSPHVLRHAFASHLLAHGADLRVVQEMLGHADIATTEIYTHVLDAPKVRLVQQHHPLAGKS</sequence>
<comment type="subcellular location">
    <subcellularLocation>
        <location evidence="1 11">Cytoplasm</location>
    </subcellularLocation>
</comment>
<dbReference type="STRING" id="1437059.A6A05_12590"/>